<dbReference type="EMBL" id="HBGJ01022598">
    <property type="protein sequence ID" value="CAD9256202.1"/>
    <property type="molecule type" value="Transcribed_RNA"/>
</dbReference>
<reference evidence="1" key="1">
    <citation type="submission" date="2021-01" db="EMBL/GenBank/DDBJ databases">
        <authorList>
            <person name="Corre E."/>
            <person name="Pelletier E."/>
            <person name="Niang G."/>
            <person name="Scheremetjew M."/>
            <person name="Finn R."/>
            <person name="Kale V."/>
            <person name="Holt S."/>
            <person name="Cochrane G."/>
            <person name="Meng A."/>
            <person name="Brown T."/>
            <person name="Cohen L."/>
        </authorList>
    </citation>
    <scope>NUCLEOTIDE SEQUENCE</scope>
    <source>
        <strain evidence="1">CCMP2877</strain>
    </source>
</reference>
<organism evidence="1">
    <name type="scientific">Phaeomonas parva</name>
    <dbReference type="NCBI Taxonomy" id="124430"/>
    <lineage>
        <taxon>Eukaryota</taxon>
        <taxon>Sar</taxon>
        <taxon>Stramenopiles</taxon>
        <taxon>Ochrophyta</taxon>
        <taxon>Pinguiophyceae</taxon>
        <taxon>Pinguiochrysidales</taxon>
        <taxon>Pinguiochrysidaceae</taxon>
        <taxon>Phaeomonas</taxon>
    </lineage>
</organism>
<sequence>MDARDSHCGWIFVILGAPSCAGRVVVVAHGRDHRYAAQQCVDCVTGSVAVAGRIVGFTSPEQLEGVPPPLLVFSGETAHGVGALEGGADLKHDVRHAAAFAWHCWVPSSALDLVCENSRAPLQRSHLYGATFS</sequence>
<evidence type="ECO:0000313" key="1">
    <source>
        <dbReference type="EMBL" id="CAD9256202.1"/>
    </source>
</evidence>
<dbReference type="AlphaFoldDB" id="A0A7S1XQT8"/>
<accession>A0A7S1XQT8</accession>
<proteinExistence type="predicted"/>
<protein>
    <submittedName>
        <fullName evidence="1">Uncharacterized protein</fullName>
    </submittedName>
</protein>
<gene>
    <name evidence="1" type="ORF">PPAR1163_LOCUS14573</name>
</gene>
<name>A0A7S1XQT8_9STRA</name>